<evidence type="ECO:0008006" key="3">
    <source>
        <dbReference type="Google" id="ProtNLM"/>
    </source>
</evidence>
<dbReference type="OrthoDB" id="6650149at2"/>
<dbReference type="PATRIC" id="fig|1470200.3.peg.1760"/>
<dbReference type="Proteomes" id="UP000036027">
    <property type="component" value="Unassembled WGS sequence"/>
</dbReference>
<sequence length="126" mass="13888">MAWDKMPDMFSDLVREDVDKRVRGFAITCFRSIVFNSPVDQGRFKGSHIISVGNPDYTVTTALDKAGSITFQAGVAVINSVPVGGIKKIYIQTNLPYATRLENGWSKQAANGIYAVSFNYAVQAYK</sequence>
<reference evidence="1 2" key="1">
    <citation type="submission" date="2014-11" db="EMBL/GenBank/DDBJ databases">
        <title>Genome of a novel goose pathogen.</title>
        <authorList>
            <person name="Hansen C.M."/>
            <person name="Hueffer K."/>
            <person name="Choi S.C."/>
        </authorList>
    </citation>
    <scope>NUCLEOTIDE SEQUENCE [LARGE SCALE GENOMIC DNA]</scope>
    <source>
        <strain evidence="1 2">KH1503</strain>
    </source>
</reference>
<protein>
    <recommendedName>
        <fullName evidence="3">HK97 gp10 family phage protein</fullName>
    </recommendedName>
</protein>
<keyword evidence="2" id="KW-1185">Reference proteome</keyword>
<dbReference type="AlphaFoldDB" id="A0A0J0YSX2"/>
<dbReference type="EMBL" id="JTDO01000004">
    <property type="protein sequence ID" value="KLT73255.1"/>
    <property type="molecule type" value="Genomic_DNA"/>
</dbReference>
<evidence type="ECO:0000313" key="2">
    <source>
        <dbReference type="Proteomes" id="UP000036027"/>
    </source>
</evidence>
<accession>A0A0J0YSX2</accession>
<gene>
    <name evidence="1" type="ORF">PL75_03245</name>
</gene>
<dbReference type="RefSeq" id="WP_047760484.1">
    <property type="nucleotide sequence ID" value="NZ_CP091510.1"/>
</dbReference>
<proteinExistence type="predicted"/>
<comment type="caution">
    <text evidence="1">The sequence shown here is derived from an EMBL/GenBank/DDBJ whole genome shotgun (WGS) entry which is preliminary data.</text>
</comment>
<organism evidence="1 2">
    <name type="scientific">Neisseria arctica</name>
    <dbReference type="NCBI Taxonomy" id="1470200"/>
    <lineage>
        <taxon>Bacteria</taxon>
        <taxon>Pseudomonadati</taxon>
        <taxon>Pseudomonadota</taxon>
        <taxon>Betaproteobacteria</taxon>
        <taxon>Neisseriales</taxon>
        <taxon>Neisseriaceae</taxon>
        <taxon>Neisseria</taxon>
    </lineage>
</organism>
<evidence type="ECO:0000313" key="1">
    <source>
        <dbReference type="EMBL" id="KLT73255.1"/>
    </source>
</evidence>
<name>A0A0J0YSX2_9NEIS</name>
<dbReference type="STRING" id="1470200.PL75_03245"/>